<keyword evidence="4 11" id="KW-0436">Ligase</keyword>
<dbReference type="GO" id="GO:0006104">
    <property type="term" value="P:succinyl-CoA metabolic process"/>
    <property type="evidence" value="ECO:0007669"/>
    <property type="project" value="TreeGrafter"/>
</dbReference>
<feature type="domain" description="Ribosomal RNA small subunit methyltransferase E methyltransferase" evidence="9">
    <location>
        <begin position="1"/>
        <end position="74"/>
    </location>
</feature>
<dbReference type="SUPFAM" id="SSF52210">
    <property type="entry name" value="Succinyl-CoA synthetase domains"/>
    <property type="match status" value="1"/>
</dbReference>
<keyword evidence="8" id="KW-0175">Coiled coil</keyword>
<proteinExistence type="inferred from homology"/>
<dbReference type="OrthoDB" id="6407992at2759"/>
<dbReference type="GO" id="GO:0006364">
    <property type="term" value="P:rRNA processing"/>
    <property type="evidence" value="ECO:0007669"/>
    <property type="project" value="InterPro"/>
</dbReference>
<dbReference type="SUPFAM" id="SSF56059">
    <property type="entry name" value="Glutathione synthetase ATP-binding domain-like"/>
    <property type="match status" value="1"/>
</dbReference>
<evidence type="ECO:0000256" key="1">
    <source>
        <dbReference type="ARBA" id="ARBA00005064"/>
    </source>
</evidence>
<dbReference type="EC" id="2.1.1.193" evidence="3"/>
<dbReference type="Proteomes" id="UP000887116">
    <property type="component" value="Unassembled WGS sequence"/>
</dbReference>
<evidence type="ECO:0000256" key="2">
    <source>
        <dbReference type="ARBA" id="ARBA00005528"/>
    </source>
</evidence>
<keyword evidence="5" id="KW-0547">Nucleotide-binding</keyword>
<name>A0A8X6KNT1_TRICU</name>
<dbReference type="Gene3D" id="3.40.50.261">
    <property type="entry name" value="Succinyl-CoA synthetase domains"/>
    <property type="match status" value="1"/>
</dbReference>
<dbReference type="NCBIfam" id="TIGR00046">
    <property type="entry name" value="RsmE family RNA methyltransferase"/>
    <property type="match status" value="1"/>
</dbReference>
<dbReference type="GO" id="GO:0005524">
    <property type="term" value="F:ATP binding"/>
    <property type="evidence" value="ECO:0007669"/>
    <property type="project" value="InterPro"/>
</dbReference>
<dbReference type="PANTHER" id="PTHR11815:SF10">
    <property type="entry name" value="SUCCINATE--COA LIGASE [GDP-FORMING] SUBUNIT BETA, MITOCHONDRIAL"/>
    <property type="match status" value="1"/>
</dbReference>
<comment type="similarity">
    <text evidence="2">Belongs to the RNA methyltransferase RsmE family.</text>
</comment>
<comment type="catalytic activity">
    <reaction evidence="7">
        <text>uridine(1498) in 16S rRNA + S-adenosyl-L-methionine = N(3)-methyluridine(1498) in 16S rRNA + S-adenosyl-L-homocysteine + H(+)</text>
        <dbReference type="Rhea" id="RHEA:42920"/>
        <dbReference type="Rhea" id="RHEA-COMP:10283"/>
        <dbReference type="Rhea" id="RHEA-COMP:10284"/>
        <dbReference type="ChEBI" id="CHEBI:15378"/>
        <dbReference type="ChEBI" id="CHEBI:57856"/>
        <dbReference type="ChEBI" id="CHEBI:59789"/>
        <dbReference type="ChEBI" id="CHEBI:65315"/>
        <dbReference type="ChEBI" id="CHEBI:74502"/>
        <dbReference type="EC" id="2.1.1.193"/>
    </reaction>
</comment>
<evidence type="ECO:0000256" key="5">
    <source>
        <dbReference type="ARBA" id="ARBA00022741"/>
    </source>
</evidence>
<evidence type="ECO:0000256" key="7">
    <source>
        <dbReference type="ARBA" id="ARBA00047944"/>
    </source>
</evidence>
<gene>
    <name evidence="11" type="primary">sucC</name>
    <name evidence="11" type="ORF">TNCT_498661</name>
</gene>
<dbReference type="SUPFAM" id="SSF75217">
    <property type="entry name" value="alpha/beta knot"/>
    <property type="match status" value="1"/>
</dbReference>
<dbReference type="GO" id="GO:0005829">
    <property type="term" value="C:cytosol"/>
    <property type="evidence" value="ECO:0007669"/>
    <property type="project" value="TreeGrafter"/>
</dbReference>
<evidence type="ECO:0000256" key="8">
    <source>
        <dbReference type="SAM" id="Coils"/>
    </source>
</evidence>
<evidence type="ECO:0000256" key="4">
    <source>
        <dbReference type="ARBA" id="ARBA00022598"/>
    </source>
</evidence>
<dbReference type="GO" id="GO:0042709">
    <property type="term" value="C:succinate-CoA ligase complex"/>
    <property type="evidence" value="ECO:0007669"/>
    <property type="project" value="TreeGrafter"/>
</dbReference>
<dbReference type="Gene3D" id="3.40.1280.10">
    <property type="match status" value="1"/>
</dbReference>
<dbReference type="GO" id="GO:0008168">
    <property type="term" value="F:methyltransferase activity"/>
    <property type="evidence" value="ECO:0007669"/>
    <property type="project" value="InterPro"/>
</dbReference>
<evidence type="ECO:0000259" key="9">
    <source>
        <dbReference type="Pfam" id="PF04452"/>
    </source>
</evidence>
<dbReference type="GO" id="GO:0006099">
    <property type="term" value="P:tricarboxylic acid cycle"/>
    <property type="evidence" value="ECO:0007669"/>
    <property type="project" value="TreeGrafter"/>
</dbReference>
<comment type="function">
    <text evidence="6">Specifically methylates the N3 position of the uracil ring of uridine 1498 (m3U1498) in 16S rRNA. Acts on the fully assembled 30S ribosomal subunit.</text>
</comment>
<dbReference type="InterPro" id="IPR013650">
    <property type="entry name" value="ATP-grasp_succ-CoA_synth-type"/>
</dbReference>
<reference evidence="11" key="1">
    <citation type="submission" date="2020-07" db="EMBL/GenBank/DDBJ databases">
        <title>Multicomponent nature underlies the extraordinary mechanical properties of spider dragline silk.</title>
        <authorList>
            <person name="Kono N."/>
            <person name="Nakamura H."/>
            <person name="Mori M."/>
            <person name="Yoshida Y."/>
            <person name="Ohtoshi R."/>
            <person name="Malay A.D."/>
            <person name="Moran D.A.P."/>
            <person name="Tomita M."/>
            <person name="Numata K."/>
            <person name="Arakawa K."/>
        </authorList>
    </citation>
    <scope>NUCLEOTIDE SEQUENCE</scope>
</reference>
<dbReference type="PANTHER" id="PTHR11815">
    <property type="entry name" value="SUCCINYL-COA SYNTHETASE BETA CHAIN"/>
    <property type="match status" value="1"/>
</dbReference>
<keyword evidence="12" id="KW-1185">Reference proteome</keyword>
<protein>
    <recommendedName>
        <fullName evidence="3">16S rRNA (uracil(1498)-N(3))-methyltransferase</fullName>
        <ecNumber evidence="3">2.1.1.193</ecNumber>
    </recommendedName>
</protein>
<evidence type="ECO:0000313" key="11">
    <source>
        <dbReference type="EMBL" id="GFQ81605.1"/>
    </source>
</evidence>
<dbReference type="InterPro" id="IPR029026">
    <property type="entry name" value="tRNA_m1G_MTases_N"/>
</dbReference>
<dbReference type="InterPro" id="IPR029028">
    <property type="entry name" value="Alpha/beta_knot_MTases"/>
</dbReference>
<feature type="coiled-coil region" evidence="8">
    <location>
        <begin position="114"/>
        <end position="144"/>
    </location>
</feature>
<dbReference type="InterPro" id="IPR046886">
    <property type="entry name" value="RsmE_MTase_dom"/>
</dbReference>
<accession>A0A8X6KNT1</accession>
<dbReference type="InterPro" id="IPR006700">
    <property type="entry name" value="RsmE"/>
</dbReference>
<dbReference type="InterPro" id="IPR016102">
    <property type="entry name" value="Succinyl-CoA_synth-like"/>
</dbReference>
<comment type="caution">
    <text evidence="11">The sequence shown here is derived from an EMBL/GenBank/DDBJ whole genome shotgun (WGS) entry which is preliminary data.</text>
</comment>
<feature type="domain" description="ATP-grasp fold succinyl-CoA synthetase-type" evidence="10">
    <location>
        <begin position="146"/>
        <end position="202"/>
    </location>
</feature>
<dbReference type="Pfam" id="PF08442">
    <property type="entry name" value="ATP-grasp_2"/>
    <property type="match status" value="1"/>
</dbReference>
<evidence type="ECO:0000313" key="12">
    <source>
        <dbReference type="Proteomes" id="UP000887116"/>
    </source>
</evidence>
<evidence type="ECO:0000256" key="3">
    <source>
        <dbReference type="ARBA" id="ARBA00012328"/>
    </source>
</evidence>
<dbReference type="Pfam" id="PF04452">
    <property type="entry name" value="Methyltrans_RNA"/>
    <property type="match status" value="1"/>
</dbReference>
<evidence type="ECO:0000256" key="6">
    <source>
        <dbReference type="ARBA" id="ARBA00025699"/>
    </source>
</evidence>
<organism evidence="11 12">
    <name type="scientific">Trichonephila clavata</name>
    <name type="common">Joro spider</name>
    <name type="synonym">Nephila clavata</name>
    <dbReference type="NCBI Taxonomy" id="2740835"/>
    <lineage>
        <taxon>Eukaryota</taxon>
        <taxon>Metazoa</taxon>
        <taxon>Ecdysozoa</taxon>
        <taxon>Arthropoda</taxon>
        <taxon>Chelicerata</taxon>
        <taxon>Arachnida</taxon>
        <taxon>Araneae</taxon>
        <taxon>Araneomorphae</taxon>
        <taxon>Entelegynae</taxon>
        <taxon>Araneoidea</taxon>
        <taxon>Nephilidae</taxon>
        <taxon>Trichonephila</taxon>
    </lineage>
</organism>
<dbReference type="GO" id="GO:0004775">
    <property type="term" value="F:succinate-CoA ligase (ADP-forming) activity"/>
    <property type="evidence" value="ECO:0007669"/>
    <property type="project" value="TreeGrafter"/>
</dbReference>
<dbReference type="Gene3D" id="3.30.1490.20">
    <property type="entry name" value="ATP-grasp fold, A domain"/>
    <property type="match status" value="1"/>
</dbReference>
<dbReference type="InterPro" id="IPR013815">
    <property type="entry name" value="ATP_grasp_subdomain_1"/>
</dbReference>
<comment type="pathway">
    <text evidence="1">Carbohydrate metabolism; tricarboxylic acid cycle; succinate from succinyl-CoA (ligase route): step 1/1.</text>
</comment>
<dbReference type="AlphaFoldDB" id="A0A8X6KNT1"/>
<evidence type="ECO:0000259" key="10">
    <source>
        <dbReference type="Pfam" id="PF08442"/>
    </source>
</evidence>
<sequence>MVKSAALNNIVRQATEMGVICIQFISTERTVVKNINLSRAKLQAIEAAEQSGRISIPEILPPINFCELPDSRVKILFCVMKQSLIEVSVHYGDVDRALPVLKKTIQKEGRGLKMKKQYHEKKSEKELKRKLKREKEHQQECRRQRYGCAKSFVATSAEEVKTQVSQLKSDVFVVKAQIHAGGRGKAGGVKLASQMKKLNKIMELRDYDEEVKEEIEASKYGLSYIKMDGSIGCMVNGAGLAMQQWI</sequence>
<dbReference type="EMBL" id="BMAO01032347">
    <property type="protein sequence ID" value="GFQ81605.1"/>
    <property type="molecule type" value="Genomic_DNA"/>
</dbReference>